<comment type="caution">
    <text evidence="1">The sequence shown here is derived from an EMBL/GenBank/DDBJ whole genome shotgun (WGS) entry which is preliminary data.</text>
</comment>
<dbReference type="PATRIC" id="fig|999418.3.peg.4364"/>
<dbReference type="Proteomes" id="UP000006330">
    <property type="component" value="Unassembled WGS sequence"/>
</dbReference>
<dbReference type="AlphaFoldDB" id="K5ZD12"/>
<evidence type="ECO:0000313" key="1">
    <source>
        <dbReference type="EMBL" id="EKN09261.1"/>
    </source>
</evidence>
<reference evidence="1 2" key="1">
    <citation type="submission" date="2012-02" db="EMBL/GenBank/DDBJ databases">
        <title>The Genome Sequence of Parabacteroides goldsteinii CL02T12C30.</title>
        <authorList>
            <consortium name="The Broad Institute Genome Sequencing Platform"/>
            <person name="Earl A."/>
            <person name="Ward D."/>
            <person name="Feldgarden M."/>
            <person name="Gevers D."/>
            <person name="Zitomersky N.L."/>
            <person name="Coyne M.J."/>
            <person name="Comstock L.E."/>
            <person name="Young S.K."/>
            <person name="Zeng Q."/>
            <person name="Gargeya S."/>
            <person name="Fitzgerald M."/>
            <person name="Haas B."/>
            <person name="Abouelleil A."/>
            <person name="Alvarado L."/>
            <person name="Arachchi H.M."/>
            <person name="Berlin A."/>
            <person name="Chapman S.B."/>
            <person name="Gearin G."/>
            <person name="Goldberg J."/>
            <person name="Griggs A."/>
            <person name="Gujja S."/>
            <person name="Hansen M."/>
            <person name="Heiman D."/>
            <person name="Howarth C."/>
            <person name="Larimer J."/>
            <person name="Lui A."/>
            <person name="MacDonald P.J.P."/>
            <person name="McCowen C."/>
            <person name="Montmayeur A."/>
            <person name="Murphy C."/>
            <person name="Neiman D."/>
            <person name="Pearson M."/>
            <person name="Priest M."/>
            <person name="Roberts A."/>
            <person name="Saif S."/>
            <person name="Shea T."/>
            <person name="Sisk P."/>
            <person name="Stolte C."/>
            <person name="Sykes S."/>
            <person name="Wortman J."/>
            <person name="Nusbaum C."/>
            <person name="Birren B."/>
        </authorList>
    </citation>
    <scope>NUCLEOTIDE SEQUENCE [LARGE SCALE GENOMIC DNA]</scope>
    <source>
        <strain evidence="1 2">CL02T12C30</strain>
    </source>
</reference>
<dbReference type="RefSeq" id="WP_007657664.1">
    <property type="nucleotide sequence ID" value="NZ_JH976475.1"/>
</dbReference>
<sequence length="107" mass="12671">MNRIDTILEKERTNTDRIFLYLKEDRLMAFGYSAYFATWLFPELEVIRGSTSEGVKFVYIYFPAASLFSLSDRMTALVGDEYIEIIVPEKINSYREQFEAWMNNIKK</sequence>
<dbReference type="HOGENOM" id="CLU_2106624_0_0_10"/>
<protein>
    <submittedName>
        <fullName evidence="1">Uncharacterized protein</fullName>
    </submittedName>
</protein>
<evidence type="ECO:0000313" key="2">
    <source>
        <dbReference type="Proteomes" id="UP000006330"/>
    </source>
</evidence>
<dbReference type="EMBL" id="AGZO01000031">
    <property type="protein sequence ID" value="EKN09261.1"/>
    <property type="molecule type" value="Genomic_DNA"/>
</dbReference>
<name>K5ZD12_9BACT</name>
<accession>K5ZD12</accession>
<dbReference type="OrthoDB" id="1096397at2"/>
<organism evidence="1 2">
    <name type="scientific">Parabacteroides goldsteinii CL02T12C30</name>
    <dbReference type="NCBI Taxonomy" id="999418"/>
    <lineage>
        <taxon>Bacteria</taxon>
        <taxon>Pseudomonadati</taxon>
        <taxon>Bacteroidota</taxon>
        <taxon>Bacteroidia</taxon>
        <taxon>Bacteroidales</taxon>
        <taxon>Tannerellaceae</taxon>
        <taxon>Parabacteroides</taxon>
    </lineage>
</organism>
<gene>
    <name evidence="1" type="ORF">HMPREF1076_04290</name>
</gene>
<proteinExistence type="predicted"/>